<sequence>MTAHTKIAEPLPGRGGAIQLVHYFPTRDGWSSEIVEGKYLSATTSTIRIRRDDKTVDLDRRQWAVCISDPPIEAAPAGDAPKSTAETTADPLAPAPSCPAVRTRFVDDPDVEDIRPVGSHGKQRAGTRRCGQCGAVVTVTQRLAGGEPASAWLYEAHTVPRTDAEQEKESATA</sequence>
<reference evidence="2" key="1">
    <citation type="submission" date="2023-03" db="EMBL/GenBank/DDBJ databases">
        <title>MT1 and MT2 Draft Genomes of Novel Species.</title>
        <authorList>
            <person name="Venkateswaran K."/>
        </authorList>
    </citation>
    <scope>NUCLEOTIDE SEQUENCE</scope>
    <source>
        <strain evidence="2">F6_8S_P_1A</strain>
    </source>
</reference>
<evidence type="ECO:0000313" key="2">
    <source>
        <dbReference type="EMBL" id="MDN4599272.1"/>
    </source>
</evidence>
<gene>
    <name evidence="2" type="ORF">P5G59_19125</name>
</gene>
<name>A0ABT8J2Q9_9MICO</name>
<dbReference type="EMBL" id="JAROCB010000006">
    <property type="protein sequence ID" value="MDN4599272.1"/>
    <property type="molecule type" value="Genomic_DNA"/>
</dbReference>
<organism evidence="2 3">
    <name type="scientific">Leifsonia virtsii</name>
    <dbReference type="NCBI Taxonomy" id="3035915"/>
    <lineage>
        <taxon>Bacteria</taxon>
        <taxon>Bacillati</taxon>
        <taxon>Actinomycetota</taxon>
        <taxon>Actinomycetes</taxon>
        <taxon>Micrococcales</taxon>
        <taxon>Microbacteriaceae</taxon>
        <taxon>Leifsonia</taxon>
    </lineage>
</organism>
<dbReference type="RefSeq" id="WP_301220618.1">
    <property type="nucleotide sequence ID" value="NZ_JAROCB010000006.1"/>
</dbReference>
<evidence type="ECO:0000313" key="3">
    <source>
        <dbReference type="Proteomes" id="UP001174210"/>
    </source>
</evidence>
<proteinExistence type="predicted"/>
<keyword evidence="3" id="KW-1185">Reference proteome</keyword>
<dbReference type="Proteomes" id="UP001174210">
    <property type="component" value="Unassembled WGS sequence"/>
</dbReference>
<feature type="region of interest" description="Disordered" evidence="1">
    <location>
        <begin position="71"/>
        <end position="102"/>
    </location>
</feature>
<accession>A0ABT8J2Q9</accession>
<protein>
    <submittedName>
        <fullName evidence="2">Uncharacterized protein</fullName>
    </submittedName>
</protein>
<comment type="caution">
    <text evidence="2">The sequence shown here is derived from an EMBL/GenBank/DDBJ whole genome shotgun (WGS) entry which is preliminary data.</text>
</comment>
<evidence type="ECO:0000256" key="1">
    <source>
        <dbReference type="SAM" id="MobiDB-lite"/>
    </source>
</evidence>